<dbReference type="GO" id="GO:0005667">
    <property type="term" value="C:transcription regulator complex"/>
    <property type="evidence" value="ECO:0007669"/>
    <property type="project" value="TreeGrafter"/>
</dbReference>
<evidence type="ECO:0000259" key="2">
    <source>
        <dbReference type="PROSITE" id="PS51029"/>
    </source>
</evidence>
<dbReference type="GO" id="GO:0006357">
    <property type="term" value="P:regulation of transcription by RNA polymerase II"/>
    <property type="evidence" value="ECO:0007669"/>
    <property type="project" value="TreeGrafter"/>
</dbReference>
<dbReference type="PROSITE" id="PS51029">
    <property type="entry name" value="MADF"/>
    <property type="match status" value="1"/>
</dbReference>
<dbReference type="Proteomes" id="UP000691718">
    <property type="component" value="Unassembled WGS sequence"/>
</dbReference>
<evidence type="ECO:0000313" key="3">
    <source>
        <dbReference type="EMBL" id="CAG4997056.1"/>
    </source>
</evidence>
<dbReference type="PANTHER" id="PTHR12243:SF67">
    <property type="entry name" value="COREPRESSOR OF PANGOLIN, ISOFORM A-RELATED"/>
    <property type="match status" value="1"/>
</dbReference>
<keyword evidence="4" id="KW-1185">Reference proteome</keyword>
<proteinExistence type="predicted"/>
<dbReference type="InterPro" id="IPR006578">
    <property type="entry name" value="MADF-dom"/>
</dbReference>
<dbReference type="GO" id="GO:0005634">
    <property type="term" value="C:nucleus"/>
    <property type="evidence" value="ECO:0007669"/>
    <property type="project" value="TreeGrafter"/>
</dbReference>
<feature type="compositionally biased region" description="Polar residues" evidence="1">
    <location>
        <begin position="289"/>
        <end position="298"/>
    </location>
</feature>
<feature type="region of interest" description="Disordered" evidence="1">
    <location>
        <begin position="259"/>
        <end position="298"/>
    </location>
</feature>
<dbReference type="OrthoDB" id="8121269at2759"/>
<dbReference type="EMBL" id="CAJQZP010000929">
    <property type="protein sequence ID" value="CAG4997056.1"/>
    <property type="molecule type" value="Genomic_DNA"/>
</dbReference>
<dbReference type="AlphaFoldDB" id="A0A8S3X7A1"/>
<name>A0A8S3X7A1_PARAO</name>
<comment type="caution">
    <text evidence="3">The sequence shown here is derived from an EMBL/GenBank/DDBJ whole genome shotgun (WGS) entry which is preliminary data.</text>
</comment>
<reference evidence="3" key="1">
    <citation type="submission" date="2021-04" db="EMBL/GenBank/DDBJ databases">
        <authorList>
            <person name="Tunstrom K."/>
        </authorList>
    </citation>
    <scope>NUCLEOTIDE SEQUENCE</scope>
</reference>
<protein>
    <submittedName>
        <fullName evidence="3">(apollo) hypothetical protein</fullName>
    </submittedName>
</protein>
<evidence type="ECO:0000313" key="4">
    <source>
        <dbReference type="Proteomes" id="UP000691718"/>
    </source>
</evidence>
<sequence length="403" mass="46022">MVEGSNETILTFLEYYQEEEILWNPEDKFCKDKKKIHDAWTKIDRILNVSIKDLKTKKETLMGTFRRHLKKKQDSMRSGAGSDEIYEPIWFAYRIMESFLLPVYTSRATLNTEETTSTSSESRDSQIPKQPFGDETIPEIHEAIHNERTDSEVMKTLQSPRTPTSQMQPTQEKNNHRRSVPNTAEQQIATAFGQLANVLGQRQSHSAIKEDDDCDLYAKLLAKKLRELFKHERSLIMYEIDGIFINRIQCRLPRRETPSPLYSNPYSRPPSVSTSCRSQPGLNIRMRNRPSSTLSSYSEPISNIYASNQPVEPSDQPTYIQCANDLSIQTPSFQSANAHLIQPSSDIYSVQSPYYVQSANKYSIQPAHTQSANTDSIQTKSNIIQIALTNSFETFGSNETSEP</sequence>
<evidence type="ECO:0000256" key="1">
    <source>
        <dbReference type="SAM" id="MobiDB-lite"/>
    </source>
</evidence>
<accession>A0A8S3X7A1</accession>
<feature type="compositionally biased region" description="Polar residues" evidence="1">
    <location>
        <begin position="260"/>
        <end position="281"/>
    </location>
</feature>
<feature type="region of interest" description="Disordered" evidence="1">
    <location>
        <begin position="112"/>
        <end position="179"/>
    </location>
</feature>
<feature type="compositionally biased region" description="Polar residues" evidence="1">
    <location>
        <begin position="156"/>
        <end position="172"/>
    </location>
</feature>
<feature type="domain" description="MADF" evidence="2">
    <location>
        <begin position="11"/>
        <end position="97"/>
    </location>
</feature>
<feature type="compositionally biased region" description="Basic and acidic residues" evidence="1">
    <location>
        <begin position="138"/>
        <end position="153"/>
    </location>
</feature>
<dbReference type="InterPro" id="IPR039353">
    <property type="entry name" value="TF_Adf1"/>
</dbReference>
<dbReference type="PANTHER" id="PTHR12243">
    <property type="entry name" value="MADF DOMAIN TRANSCRIPTION FACTOR"/>
    <property type="match status" value="1"/>
</dbReference>
<gene>
    <name evidence="3" type="ORF">PAPOLLO_LOCUS13137</name>
</gene>
<dbReference type="Pfam" id="PF10545">
    <property type="entry name" value="MADF_DNA_bdg"/>
    <property type="match status" value="1"/>
</dbReference>
<organism evidence="3 4">
    <name type="scientific">Parnassius apollo</name>
    <name type="common">Apollo butterfly</name>
    <name type="synonym">Papilio apollo</name>
    <dbReference type="NCBI Taxonomy" id="110799"/>
    <lineage>
        <taxon>Eukaryota</taxon>
        <taxon>Metazoa</taxon>
        <taxon>Ecdysozoa</taxon>
        <taxon>Arthropoda</taxon>
        <taxon>Hexapoda</taxon>
        <taxon>Insecta</taxon>
        <taxon>Pterygota</taxon>
        <taxon>Neoptera</taxon>
        <taxon>Endopterygota</taxon>
        <taxon>Lepidoptera</taxon>
        <taxon>Glossata</taxon>
        <taxon>Ditrysia</taxon>
        <taxon>Papilionoidea</taxon>
        <taxon>Papilionidae</taxon>
        <taxon>Parnassiinae</taxon>
        <taxon>Parnassini</taxon>
        <taxon>Parnassius</taxon>
        <taxon>Parnassius</taxon>
    </lineage>
</organism>